<dbReference type="PANTHER" id="PTHR16216:SF2">
    <property type="entry name" value="DYNEIN AXONEMAL ASSEMBLY FACTOR 5"/>
    <property type="match status" value="1"/>
</dbReference>
<dbReference type="InterPro" id="IPR052623">
    <property type="entry name" value="DAAF5"/>
</dbReference>
<dbReference type="Pfam" id="PF25757">
    <property type="entry name" value="TPR_DNAAF5"/>
    <property type="match status" value="1"/>
</dbReference>
<dbReference type="InterPro" id="IPR011989">
    <property type="entry name" value="ARM-like"/>
</dbReference>
<accession>A0A151ZED3</accession>
<dbReference type="SUPFAM" id="SSF48371">
    <property type="entry name" value="ARM repeat"/>
    <property type="match status" value="1"/>
</dbReference>
<dbReference type="EMBL" id="LODT01000031">
    <property type="protein sequence ID" value="KYQ92270.1"/>
    <property type="molecule type" value="Genomic_DNA"/>
</dbReference>
<proteinExistence type="predicted"/>
<feature type="domain" description="Dynein axonemal assembly factor 5 TPR repeats" evidence="1">
    <location>
        <begin position="25"/>
        <end position="298"/>
    </location>
</feature>
<protein>
    <recommendedName>
        <fullName evidence="1">Dynein axonemal assembly factor 5 TPR repeats domain-containing protein</fullName>
    </recommendedName>
</protein>
<dbReference type="PANTHER" id="PTHR16216">
    <property type="entry name" value="DYNEIN ASSEMBLY FACTOR 5, AXONEMAL"/>
    <property type="match status" value="1"/>
</dbReference>
<reference evidence="2 3" key="1">
    <citation type="submission" date="2015-12" db="EMBL/GenBank/DDBJ databases">
        <title>Dictyostelia acquired genes for synthesis and detection of signals that induce cell-type specialization by lateral gene transfer from prokaryotes.</title>
        <authorList>
            <person name="Gloeckner G."/>
            <person name="Schaap P."/>
        </authorList>
    </citation>
    <scope>NUCLEOTIDE SEQUENCE [LARGE SCALE GENOMIC DNA]</scope>
    <source>
        <strain evidence="2 3">TK</strain>
    </source>
</reference>
<organism evidence="2 3">
    <name type="scientific">Tieghemostelium lacteum</name>
    <name type="common">Slime mold</name>
    <name type="synonym">Dictyostelium lacteum</name>
    <dbReference type="NCBI Taxonomy" id="361077"/>
    <lineage>
        <taxon>Eukaryota</taxon>
        <taxon>Amoebozoa</taxon>
        <taxon>Evosea</taxon>
        <taxon>Eumycetozoa</taxon>
        <taxon>Dictyostelia</taxon>
        <taxon>Dictyosteliales</taxon>
        <taxon>Raperosteliaceae</taxon>
        <taxon>Tieghemostelium</taxon>
    </lineage>
</organism>
<dbReference type="AlphaFoldDB" id="A0A151ZED3"/>
<dbReference type="STRING" id="361077.A0A151ZED3"/>
<gene>
    <name evidence="2" type="ORF">DLAC_07118</name>
</gene>
<evidence type="ECO:0000313" key="2">
    <source>
        <dbReference type="EMBL" id="KYQ92270.1"/>
    </source>
</evidence>
<dbReference type="OMA" id="PNRIIYF"/>
<sequence length="594" mass="68533">MESGELAISIENELKILVQPGSSSFSKRKSIERLQQTILNSSGTNRESVSEILLKPDNIDAYLLIISDSVEKCRTVSLEIYIEMSENLFLPKENNKNRDILVNKLIPLLENRMNQEDVDEVRFMLLQLLNKIISMTDGGILQKYADSTTAALRLSLMESTNNTANIREQACLSIQKLSEKIPSKIIYHSSVLVQPLLHNLTHKYQKVRSEALEALGSLVAVGSVKIVESLEPLMIQLANDNSQVFRVRLCQSIAKWIQYQPSARQYLDQHLMLVLLGLLGSDYQEVRMEASKTLNQISEIISKGTSDNRILNPYDPINQDIFTVLSNLPTLSIGLTIESRYLIFHHSQSVLKYYYKNFHVNEFEEKIREFKIDFLQSLLMTLRQTLIPYIDAIIEIISVREIDNYQVITKKVRDIVSQLSEFIDHQVFIPRLVAIVKRELSETNNPNVLQSLFRIMSLYYLNGFYSQDTSLINIKDVLYVSKVYLQHHHSFPVLKEYIEFFTNFYLNYSRFDIESEKLEIIKLLLVIIVQSNHFKSIDPQSLDKVSQLVCKSFNQENVDTLITSNQESLLTQLSKQKTNTQTNEIINYINNKLK</sequence>
<evidence type="ECO:0000313" key="3">
    <source>
        <dbReference type="Proteomes" id="UP000076078"/>
    </source>
</evidence>
<dbReference type="InterPro" id="IPR057978">
    <property type="entry name" value="TPR_DAAF5"/>
</dbReference>
<dbReference type="InParanoid" id="A0A151ZED3"/>
<dbReference type="OrthoDB" id="21200at2759"/>
<dbReference type="Gene3D" id="1.25.10.10">
    <property type="entry name" value="Leucine-rich Repeat Variant"/>
    <property type="match status" value="1"/>
</dbReference>
<comment type="caution">
    <text evidence="2">The sequence shown here is derived from an EMBL/GenBank/DDBJ whole genome shotgun (WGS) entry which is preliminary data.</text>
</comment>
<dbReference type="InterPro" id="IPR016024">
    <property type="entry name" value="ARM-type_fold"/>
</dbReference>
<keyword evidence="3" id="KW-1185">Reference proteome</keyword>
<name>A0A151ZED3_TIELA</name>
<evidence type="ECO:0000259" key="1">
    <source>
        <dbReference type="Pfam" id="PF25757"/>
    </source>
</evidence>
<dbReference type="Proteomes" id="UP000076078">
    <property type="component" value="Unassembled WGS sequence"/>
</dbReference>